<dbReference type="GO" id="GO:0098552">
    <property type="term" value="C:side of membrane"/>
    <property type="evidence" value="ECO:0007669"/>
    <property type="project" value="UniProtKB-KW"/>
</dbReference>
<dbReference type="EMBL" id="KZ613965">
    <property type="protein sequence ID" value="PMD30863.1"/>
    <property type="molecule type" value="Genomic_DNA"/>
</dbReference>
<dbReference type="GO" id="GO:0005576">
    <property type="term" value="C:extracellular region"/>
    <property type="evidence" value="ECO:0007669"/>
    <property type="project" value="UniProtKB-SubCell"/>
</dbReference>
<gene>
    <name evidence="12" type="ORF">L207DRAFT_592230</name>
</gene>
<evidence type="ECO:0000256" key="9">
    <source>
        <dbReference type="SAM" id="MobiDB-lite"/>
    </source>
</evidence>
<keyword evidence="8" id="KW-0449">Lipoprotein</keyword>
<feature type="signal peptide" evidence="10">
    <location>
        <begin position="1"/>
        <end position="20"/>
    </location>
</feature>
<evidence type="ECO:0000256" key="8">
    <source>
        <dbReference type="ARBA" id="ARBA00023288"/>
    </source>
</evidence>
<dbReference type="Proteomes" id="UP000235786">
    <property type="component" value="Unassembled WGS sequence"/>
</dbReference>
<keyword evidence="7" id="KW-1015">Disulfide bond</keyword>
<feature type="chain" id="PRO_5014445950" description="CFEM domain-containing protein" evidence="10">
    <location>
        <begin position="21"/>
        <end position="625"/>
    </location>
</feature>
<evidence type="ECO:0000256" key="2">
    <source>
        <dbReference type="ARBA" id="ARBA00004613"/>
    </source>
</evidence>
<reference evidence="12 13" key="1">
    <citation type="submission" date="2016-04" db="EMBL/GenBank/DDBJ databases">
        <title>A degradative enzymes factory behind the ericoid mycorrhizal symbiosis.</title>
        <authorList>
            <consortium name="DOE Joint Genome Institute"/>
            <person name="Martino E."/>
            <person name="Morin E."/>
            <person name="Grelet G."/>
            <person name="Kuo A."/>
            <person name="Kohler A."/>
            <person name="Daghino S."/>
            <person name="Barry K."/>
            <person name="Choi C."/>
            <person name="Cichocki N."/>
            <person name="Clum A."/>
            <person name="Copeland A."/>
            <person name="Hainaut M."/>
            <person name="Haridas S."/>
            <person name="Labutti K."/>
            <person name="Lindquist E."/>
            <person name="Lipzen A."/>
            <person name="Khouja H.-R."/>
            <person name="Murat C."/>
            <person name="Ohm R."/>
            <person name="Olson A."/>
            <person name="Spatafora J."/>
            <person name="Veneault-Fourrey C."/>
            <person name="Henrissat B."/>
            <person name="Grigoriev I."/>
            <person name="Martin F."/>
            <person name="Perotto S."/>
        </authorList>
    </citation>
    <scope>NUCLEOTIDE SEQUENCE [LARGE SCALE GENOMIC DNA]</scope>
    <source>
        <strain evidence="12 13">F</strain>
    </source>
</reference>
<dbReference type="AlphaFoldDB" id="A0A2J6QX78"/>
<comment type="subcellular location">
    <subcellularLocation>
        <location evidence="1">Membrane</location>
        <topology evidence="1">Lipid-anchor</topology>
        <topology evidence="1">GPI-anchor</topology>
    </subcellularLocation>
    <subcellularLocation>
        <location evidence="2">Secreted</location>
    </subcellularLocation>
</comment>
<evidence type="ECO:0000256" key="3">
    <source>
        <dbReference type="ARBA" id="ARBA00010031"/>
    </source>
</evidence>
<feature type="compositionally biased region" description="Low complexity" evidence="9">
    <location>
        <begin position="209"/>
        <end position="247"/>
    </location>
</feature>
<keyword evidence="13" id="KW-1185">Reference proteome</keyword>
<name>A0A2J6QX78_HYAVF</name>
<evidence type="ECO:0000256" key="7">
    <source>
        <dbReference type="ARBA" id="ARBA00023157"/>
    </source>
</evidence>
<evidence type="ECO:0000256" key="1">
    <source>
        <dbReference type="ARBA" id="ARBA00004589"/>
    </source>
</evidence>
<feature type="domain" description="CFEM" evidence="11">
    <location>
        <begin position="409"/>
        <end position="473"/>
    </location>
</feature>
<accession>A0A2J6QX78</accession>
<comment type="similarity">
    <text evidence="3">Belongs to the RBT5 family.</text>
</comment>
<evidence type="ECO:0000259" key="11">
    <source>
        <dbReference type="Pfam" id="PF05730"/>
    </source>
</evidence>
<keyword evidence="5" id="KW-0325">Glycoprotein</keyword>
<evidence type="ECO:0000313" key="13">
    <source>
        <dbReference type="Proteomes" id="UP000235786"/>
    </source>
</evidence>
<keyword evidence="4" id="KW-0964">Secreted</keyword>
<protein>
    <recommendedName>
        <fullName evidence="11">CFEM domain-containing protein</fullName>
    </recommendedName>
</protein>
<keyword evidence="5" id="KW-0472">Membrane</keyword>
<sequence>MRSTLSTVVALASSLQLASATYSWNNAPAFSCPANTNNHCNSQQSSGFDWSGLSFGSFSTYGSFDFSGFTCASSFGGGSKRDLLSGRGFQSTCITGTTHSDASSCPSFGCGSSSEVSAFSVSEIEISVEFDCSLEFHYSMPGGTTCKQTSSCSAGGSVVKNSQCGGATSVTVVYPSQTSGSGTTKTSCSIGVHSIGFDCSSASSTQYHSTATSSPTKPTTSPVQTTSSTTPVQTSSSSPVQVSSSSSPAATTFSTYIAQTTSTSAQVTVSSPAGTTSSTLIAGTTSSTLIGGTTSSTLIAGTTSSSAQGVVSSPTSASVVEVVTTVVVDTTTTLCPVTLTHTNSNGISLQVSTSTSTLFLTTTKTVCTRCEAQSTSSPVATSAPAGVQSSSAVYVPTTVITSSGPITTATCPDVLPQCLNTWLFIEGCSSNADTACFCPSSDFVSNVFSCLSAYGASDTEISSAQTYFQGICAPYIPSNPALVTCASSVTATVTQSYPVTTITVSQIITVPCTQSTGVSAGYTIASSFTTTVLSTQVTVPQVVFTTVGTTSGGAVLITGAPTIGNAGVAAPTVVPTYSTLAVTTTSNGTTKATSTPTQVFSGSAGKNSIAIGASLFAVLFAILIL</sequence>
<dbReference type="Pfam" id="PF05730">
    <property type="entry name" value="CFEM"/>
    <property type="match status" value="1"/>
</dbReference>
<evidence type="ECO:0000313" key="12">
    <source>
        <dbReference type="EMBL" id="PMD30863.1"/>
    </source>
</evidence>
<evidence type="ECO:0000256" key="5">
    <source>
        <dbReference type="ARBA" id="ARBA00022622"/>
    </source>
</evidence>
<dbReference type="OrthoDB" id="5431405at2759"/>
<evidence type="ECO:0000256" key="10">
    <source>
        <dbReference type="SAM" id="SignalP"/>
    </source>
</evidence>
<keyword evidence="6 10" id="KW-0732">Signal</keyword>
<dbReference type="STRING" id="1149755.A0A2J6QX78"/>
<proteinExistence type="inferred from homology"/>
<keyword evidence="5" id="KW-0336">GPI-anchor</keyword>
<organism evidence="12 13">
    <name type="scientific">Hyaloscypha variabilis (strain UAMH 11265 / GT02V1 / F)</name>
    <name type="common">Meliniomyces variabilis</name>
    <dbReference type="NCBI Taxonomy" id="1149755"/>
    <lineage>
        <taxon>Eukaryota</taxon>
        <taxon>Fungi</taxon>
        <taxon>Dikarya</taxon>
        <taxon>Ascomycota</taxon>
        <taxon>Pezizomycotina</taxon>
        <taxon>Leotiomycetes</taxon>
        <taxon>Helotiales</taxon>
        <taxon>Hyaloscyphaceae</taxon>
        <taxon>Hyaloscypha</taxon>
        <taxon>Hyaloscypha variabilis</taxon>
    </lineage>
</organism>
<evidence type="ECO:0000256" key="4">
    <source>
        <dbReference type="ARBA" id="ARBA00022525"/>
    </source>
</evidence>
<dbReference type="InterPro" id="IPR008427">
    <property type="entry name" value="Extracellular_membr_CFEM_dom"/>
</dbReference>
<feature type="region of interest" description="Disordered" evidence="9">
    <location>
        <begin position="208"/>
        <end position="247"/>
    </location>
</feature>
<evidence type="ECO:0000256" key="6">
    <source>
        <dbReference type="ARBA" id="ARBA00022729"/>
    </source>
</evidence>